<dbReference type="Proteomes" id="UP000703893">
    <property type="component" value="Unassembled WGS sequence"/>
</dbReference>
<feature type="transmembrane region" description="Helical" evidence="10">
    <location>
        <begin position="98"/>
        <end position="121"/>
    </location>
</feature>
<evidence type="ECO:0000256" key="5">
    <source>
        <dbReference type="ARBA" id="ARBA00022692"/>
    </source>
</evidence>
<evidence type="ECO:0000256" key="1">
    <source>
        <dbReference type="ARBA" id="ARBA00004651"/>
    </source>
</evidence>
<gene>
    <name evidence="11" type="ORF">FJZ00_01000</name>
</gene>
<keyword evidence="5 10" id="KW-0812">Transmembrane</keyword>
<reference evidence="11 12" key="1">
    <citation type="submission" date="2019-03" db="EMBL/GenBank/DDBJ databases">
        <title>Lake Tanganyika Metagenome-Assembled Genomes (MAGs).</title>
        <authorList>
            <person name="Tran P."/>
        </authorList>
    </citation>
    <scope>NUCLEOTIDE SEQUENCE [LARGE SCALE GENOMIC DNA]</scope>
    <source>
        <strain evidence="11">K_DeepCast_65m_m2_236</strain>
    </source>
</reference>
<feature type="transmembrane region" description="Helical" evidence="10">
    <location>
        <begin position="6"/>
        <end position="28"/>
    </location>
</feature>
<name>A0A937X3K6_9BACT</name>
<evidence type="ECO:0000256" key="4">
    <source>
        <dbReference type="ARBA" id="ARBA00022519"/>
    </source>
</evidence>
<keyword evidence="3" id="KW-1003">Cell membrane</keyword>
<sequence>MLGQQILNGLTIGSMYALIALGYTMVYGILQLINFAHGEVFMIGSFLGLGTLLGLEALHISLPIPLALLVAFVVAMAGAALLGMGIERIAYRPLRSSPRLALLITALGLSIVLQNAVMLLVGTEDRTYPEAFTEALIDGFDLGPIHISYQQLFTLGLALVLMVGLTVLVQRTRLGKAMRATAQDPVTAGLMGIESNRVIAYTFAIGSALAAAGGILFGLTYSINFFIGYQAGLKAFIAAVLGGIGNIPGAMLGGLLLGVVEALGAGYVSGTWKDVIAFGILVLVLIFRPSGLLGERVAEKV</sequence>
<evidence type="ECO:0000256" key="7">
    <source>
        <dbReference type="ARBA" id="ARBA00022989"/>
    </source>
</evidence>
<dbReference type="InterPro" id="IPR001851">
    <property type="entry name" value="ABC_transp_permease"/>
</dbReference>
<evidence type="ECO:0000256" key="6">
    <source>
        <dbReference type="ARBA" id="ARBA00022970"/>
    </source>
</evidence>
<comment type="caution">
    <text evidence="11">The sequence shown here is derived from an EMBL/GenBank/DDBJ whole genome shotgun (WGS) entry which is preliminary data.</text>
</comment>
<dbReference type="GO" id="GO:0005886">
    <property type="term" value="C:plasma membrane"/>
    <property type="evidence" value="ECO:0007669"/>
    <property type="project" value="UniProtKB-SubCell"/>
</dbReference>
<feature type="transmembrane region" description="Helical" evidence="10">
    <location>
        <begin position="198"/>
        <end position="219"/>
    </location>
</feature>
<keyword evidence="6" id="KW-0029">Amino-acid transport</keyword>
<dbReference type="GO" id="GO:0005304">
    <property type="term" value="F:L-valine transmembrane transporter activity"/>
    <property type="evidence" value="ECO:0007669"/>
    <property type="project" value="TreeGrafter"/>
</dbReference>
<evidence type="ECO:0000256" key="8">
    <source>
        <dbReference type="ARBA" id="ARBA00023136"/>
    </source>
</evidence>
<dbReference type="PANTHER" id="PTHR11795:SF371">
    <property type="entry name" value="HIGH-AFFINITY BRANCHED-CHAIN AMINO ACID TRANSPORT SYSTEM PERMEASE PROTEIN LIVH"/>
    <property type="match status" value="1"/>
</dbReference>
<organism evidence="11 12">
    <name type="scientific">Candidatus Tanganyikabacteria bacterium</name>
    <dbReference type="NCBI Taxonomy" id="2961651"/>
    <lineage>
        <taxon>Bacteria</taxon>
        <taxon>Bacillati</taxon>
        <taxon>Candidatus Sericytochromatia</taxon>
        <taxon>Candidatus Tanganyikabacteria</taxon>
    </lineage>
</organism>
<keyword evidence="7 10" id="KW-1133">Transmembrane helix</keyword>
<feature type="transmembrane region" description="Helical" evidence="10">
    <location>
        <begin position="149"/>
        <end position="169"/>
    </location>
</feature>
<evidence type="ECO:0000313" key="12">
    <source>
        <dbReference type="Proteomes" id="UP000703893"/>
    </source>
</evidence>
<feature type="transmembrane region" description="Helical" evidence="10">
    <location>
        <begin position="275"/>
        <end position="294"/>
    </location>
</feature>
<comment type="subcellular location">
    <subcellularLocation>
        <location evidence="1">Cell membrane</location>
        <topology evidence="1">Multi-pass membrane protein</topology>
    </subcellularLocation>
</comment>
<evidence type="ECO:0000256" key="10">
    <source>
        <dbReference type="SAM" id="Phobius"/>
    </source>
</evidence>
<dbReference type="GO" id="GO:0015190">
    <property type="term" value="F:L-leucine transmembrane transporter activity"/>
    <property type="evidence" value="ECO:0007669"/>
    <property type="project" value="TreeGrafter"/>
</dbReference>
<evidence type="ECO:0000256" key="3">
    <source>
        <dbReference type="ARBA" id="ARBA00022475"/>
    </source>
</evidence>
<dbReference type="AlphaFoldDB" id="A0A937X3K6"/>
<dbReference type="InterPro" id="IPR052157">
    <property type="entry name" value="BCAA_transport_permease"/>
</dbReference>
<keyword evidence="8 10" id="KW-0472">Membrane</keyword>
<dbReference type="EMBL" id="VGJX01000030">
    <property type="protein sequence ID" value="MBM3273700.1"/>
    <property type="molecule type" value="Genomic_DNA"/>
</dbReference>
<keyword evidence="2" id="KW-0813">Transport</keyword>
<comment type="similarity">
    <text evidence="9">Belongs to the binding-protein-dependent transport system permease family. LivHM subfamily.</text>
</comment>
<dbReference type="CDD" id="cd06582">
    <property type="entry name" value="TM_PBP1_LivH_like"/>
    <property type="match status" value="1"/>
</dbReference>
<accession>A0A937X3K6</accession>
<evidence type="ECO:0000256" key="2">
    <source>
        <dbReference type="ARBA" id="ARBA00022448"/>
    </source>
</evidence>
<evidence type="ECO:0000256" key="9">
    <source>
        <dbReference type="ARBA" id="ARBA00037998"/>
    </source>
</evidence>
<keyword evidence="4" id="KW-0997">Cell inner membrane</keyword>
<dbReference type="GO" id="GO:1903806">
    <property type="term" value="P:L-isoleucine import across plasma membrane"/>
    <property type="evidence" value="ECO:0007669"/>
    <property type="project" value="TreeGrafter"/>
</dbReference>
<dbReference type="PANTHER" id="PTHR11795">
    <property type="entry name" value="BRANCHED-CHAIN AMINO ACID TRANSPORT SYSTEM PERMEASE PROTEIN LIVH"/>
    <property type="match status" value="1"/>
</dbReference>
<protein>
    <submittedName>
        <fullName evidence="11">Branched-chain amino acid ABC transporter permease</fullName>
    </submittedName>
</protein>
<dbReference type="GO" id="GO:0015808">
    <property type="term" value="P:L-alanine transport"/>
    <property type="evidence" value="ECO:0007669"/>
    <property type="project" value="TreeGrafter"/>
</dbReference>
<feature type="transmembrane region" description="Helical" evidence="10">
    <location>
        <begin position="40"/>
        <end position="60"/>
    </location>
</feature>
<dbReference type="GO" id="GO:0015188">
    <property type="term" value="F:L-isoleucine transmembrane transporter activity"/>
    <property type="evidence" value="ECO:0007669"/>
    <property type="project" value="TreeGrafter"/>
</dbReference>
<evidence type="ECO:0000313" key="11">
    <source>
        <dbReference type="EMBL" id="MBM3273700.1"/>
    </source>
</evidence>
<dbReference type="GO" id="GO:0015192">
    <property type="term" value="F:L-phenylalanine transmembrane transporter activity"/>
    <property type="evidence" value="ECO:0007669"/>
    <property type="project" value="TreeGrafter"/>
</dbReference>
<feature type="transmembrane region" description="Helical" evidence="10">
    <location>
        <begin position="66"/>
        <end position="86"/>
    </location>
</feature>
<dbReference type="Pfam" id="PF02653">
    <property type="entry name" value="BPD_transp_2"/>
    <property type="match status" value="1"/>
</dbReference>
<dbReference type="GO" id="GO:0042941">
    <property type="term" value="P:D-alanine transmembrane transport"/>
    <property type="evidence" value="ECO:0007669"/>
    <property type="project" value="TreeGrafter"/>
</dbReference>
<proteinExistence type="inferred from homology"/>